<protein>
    <submittedName>
        <fullName evidence="1">Uncharacterized protein</fullName>
    </submittedName>
</protein>
<reference evidence="1 2" key="1">
    <citation type="journal article" date="2012" name="Genome Biol.">
        <title>Genome and low-iron response of an oceanic diatom adapted to chronic iron limitation.</title>
        <authorList>
            <person name="Lommer M."/>
            <person name="Specht M."/>
            <person name="Roy A.S."/>
            <person name="Kraemer L."/>
            <person name="Andreson R."/>
            <person name="Gutowska M.A."/>
            <person name="Wolf J."/>
            <person name="Bergner S.V."/>
            <person name="Schilhabel M.B."/>
            <person name="Klostermeier U.C."/>
            <person name="Beiko R.G."/>
            <person name="Rosenstiel P."/>
            <person name="Hippler M."/>
            <person name="Laroche J."/>
        </authorList>
    </citation>
    <scope>NUCLEOTIDE SEQUENCE [LARGE SCALE GENOMIC DNA]</scope>
    <source>
        <strain evidence="1 2">CCMP1005</strain>
    </source>
</reference>
<dbReference type="Proteomes" id="UP000266841">
    <property type="component" value="Unassembled WGS sequence"/>
</dbReference>
<comment type="caution">
    <text evidence="1">The sequence shown here is derived from an EMBL/GenBank/DDBJ whole genome shotgun (WGS) entry which is preliminary data.</text>
</comment>
<dbReference type="OrthoDB" id="56326at2759"/>
<dbReference type="EMBL" id="AGNL01012651">
    <property type="protein sequence ID" value="EJK67772.1"/>
    <property type="molecule type" value="Genomic_DNA"/>
</dbReference>
<organism evidence="1 2">
    <name type="scientific">Thalassiosira oceanica</name>
    <name type="common">Marine diatom</name>
    <dbReference type="NCBI Taxonomy" id="159749"/>
    <lineage>
        <taxon>Eukaryota</taxon>
        <taxon>Sar</taxon>
        <taxon>Stramenopiles</taxon>
        <taxon>Ochrophyta</taxon>
        <taxon>Bacillariophyta</taxon>
        <taxon>Coscinodiscophyceae</taxon>
        <taxon>Thalassiosirophycidae</taxon>
        <taxon>Thalassiosirales</taxon>
        <taxon>Thalassiosiraceae</taxon>
        <taxon>Thalassiosira</taxon>
    </lineage>
</organism>
<feature type="non-terminal residue" evidence="1">
    <location>
        <position position="1"/>
    </location>
</feature>
<evidence type="ECO:0000313" key="1">
    <source>
        <dbReference type="EMBL" id="EJK67772.1"/>
    </source>
</evidence>
<sequence length="67" mass="7619">QSLCRRAMCCFEDPDSMYGCQDDPAHECAVHFGCEALMVPPEYTSYDLAMEEELQMELETEMSEGQS</sequence>
<keyword evidence="2" id="KW-1185">Reference proteome</keyword>
<dbReference type="AlphaFoldDB" id="K0TBD1"/>
<gene>
    <name evidence="1" type="ORF">THAOC_11153</name>
</gene>
<accession>K0TBD1</accession>
<proteinExistence type="predicted"/>
<evidence type="ECO:0000313" key="2">
    <source>
        <dbReference type="Proteomes" id="UP000266841"/>
    </source>
</evidence>
<name>K0TBD1_THAOC</name>